<feature type="compositionally biased region" description="Polar residues" evidence="2">
    <location>
        <begin position="351"/>
        <end position="366"/>
    </location>
</feature>
<dbReference type="Pfam" id="PF15388">
    <property type="entry name" value="FAM117"/>
    <property type="match status" value="1"/>
</dbReference>
<feature type="compositionally biased region" description="Basic residues" evidence="2">
    <location>
        <begin position="250"/>
        <end position="261"/>
    </location>
</feature>
<keyword evidence="4" id="KW-1185">Reference proteome</keyword>
<feature type="region of interest" description="Disordered" evidence="2">
    <location>
        <begin position="344"/>
        <end position="366"/>
    </location>
</feature>
<protein>
    <submittedName>
        <fullName evidence="3">Family with sequence similarity 117 member Bb</fullName>
    </submittedName>
</protein>
<reference evidence="3" key="1">
    <citation type="submission" date="2025-08" db="UniProtKB">
        <authorList>
            <consortium name="Ensembl"/>
        </authorList>
    </citation>
    <scope>IDENTIFICATION</scope>
</reference>
<evidence type="ECO:0000256" key="1">
    <source>
        <dbReference type="ARBA" id="ARBA00022553"/>
    </source>
</evidence>
<sequence length="543" mass="60175">MALHHLLLKWRKTCIKYRRKRTGGVETKKLNTSANVIYRTASNIFSNLVPCCCEAVLMASQISQQRAGSGTSHRARTARSRLSRVTVPFQLRWRDEPDWRDTLLATSIIIVVTIATATATETAAPMKCGRMNSSTARRYSPDIVQYHAQARKAPPATQSSLSPAWKAEKLKTQIVAANIWRSCSLDILTAPYLSGQWPRDLAAHSSLCMADKGTQTPSSWMNKLADVKNSNWRSASWETSEQLKEIAKLRQHLQRSKKSSKRQRDKDRSSPLHGSHTAIHQPQVSICRSNPIPVSGTRHCFKTASPRVTKNSIEGVNQELEHMFICDGGENDFLLRQWDGIDGHQAPLPSQRRSSSTRSVDTQTPLESELIYGRSALSTRHGCNGDCSTSHNTSPSPRITVSECSTGSPASVEIHKQDDSPLPKYASSPKPNNSYMFKREPPEGCEKVKVFEDIQPKHMGEIPLFCCPDKNKVNFVPKTVSAFCPVSTIKPSLLTVEPSFRAFPGAGGPTVLTTIHGVHESGLPFLQSQQTCSFTLSLPDTLF</sequence>
<name>A0A8C4R0R1_EPTBU</name>
<evidence type="ECO:0000313" key="3">
    <source>
        <dbReference type="Ensembl" id="ENSEBUP00000023392.1"/>
    </source>
</evidence>
<accession>A0A8C4R0R1</accession>
<feature type="compositionally biased region" description="Polar residues" evidence="2">
    <location>
        <begin position="386"/>
        <end position="409"/>
    </location>
</feature>
<dbReference type="PANTHER" id="PTHR14972:SF8">
    <property type="entry name" value="GLUCOCORTICOID-INDUCED TRANSCRIPT 1 PROTEIN-LIKE ISOFORM X1"/>
    <property type="match status" value="1"/>
</dbReference>
<dbReference type="AlphaFoldDB" id="A0A8C4R0R1"/>
<evidence type="ECO:0000313" key="4">
    <source>
        <dbReference type="Proteomes" id="UP000694388"/>
    </source>
</evidence>
<dbReference type="Proteomes" id="UP000694388">
    <property type="component" value="Unplaced"/>
</dbReference>
<feature type="region of interest" description="Disordered" evidence="2">
    <location>
        <begin position="250"/>
        <end position="288"/>
    </location>
</feature>
<feature type="compositionally biased region" description="Polar residues" evidence="2">
    <location>
        <begin position="278"/>
        <end position="288"/>
    </location>
</feature>
<dbReference type="PANTHER" id="PTHR14972">
    <property type="entry name" value="AGAP011572-PA"/>
    <property type="match status" value="1"/>
</dbReference>
<proteinExistence type="predicted"/>
<dbReference type="OMA" id="RTKSQQW"/>
<dbReference type="InterPro" id="IPR026642">
    <property type="entry name" value="Glcci1/FAM117"/>
</dbReference>
<reference evidence="3" key="2">
    <citation type="submission" date="2025-09" db="UniProtKB">
        <authorList>
            <consortium name="Ensembl"/>
        </authorList>
    </citation>
    <scope>IDENTIFICATION</scope>
</reference>
<evidence type="ECO:0000256" key="2">
    <source>
        <dbReference type="SAM" id="MobiDB-lite"/>
    </source>
</evidence>
<dbReference type="GeneTree" id="ENSGT00950000183046"/>
<feature type="region of interest" description="Disordered" evidence="2">
    <location>
        <begin position="383"/>
        <end position="440"/>
    </location>
</feature>
<keyword evidence="1" id="KW-0597">Phosphoprotein</keyword>
<dbReference type="Ensembl" id="ENSEBUT00000023968.1">
    <property type="protein sequence ID" value="ENSEBUP00000023392.1"/>
    <property type="gene ID" value="ENSEBUG00000014408.1"/>
</dbReference>
<organism evidence="3 4">
    <name type="scientific">Eptatretus burgeri</name>
    <name type="common">Inshore hagfish</name>
    <dbReference type="NCBI Taxonomy" id="7764"/>
    <lineage>
        <taxon>Eukaryota</taxon>
        <taxon>Metazoa</taxon>
        <taxon>Chordata</taxon>
        <taxon>Craniata</taxon>
        <taxon>Vertebrata</taxon>
        <taxon>Cyclostomata</taxon>
        <taxon>Myxini</taxon>
        <taxon>Myxiniformes</taxon>
        <taxon>Myxinidae</taxon>
        <taxon>Eptatretinae</taxon>
        <taxon>Eptatretus</taxon>
    </lineage>
</organism>